<organism evidence="2 3">
    <name type="scientific">Maridesulfovibrio hydrothermalis AM13 = DSM 14728</name>
    <dbReference type="NCBI Taxonomy" id="1121451"/>
    <lineage>
        <taxon>Bacteria</taxon>
        <taxon>Pseudomonadati</taxon>
        <taxon>Thermodesulfobacteriota</taxon>
        <taxon>Desulfovibrionia</taxon>
        <taxon>Desulfovibrionales</taxon>
        <taxon>Desulfovibrionaceae</taxon>
        <taxon>Maridesulfovibrio</taxon>
    </lineage>
</organism>
<reference evidence="2 3" key="1">
    <citation type="submission" date="2012-10" db="EMBL/GenBank/DDBJ databases">
        <authorList>
            <person name="Genoscope - CEA"/>
        </authorList>
    </citation>
    <scope>NUCLEOTIDE SEQUENCE [LARGE SCALE GENOMIC DNA]</scope>
    <source>
        <strain evidence="3">AM13 / DSM 14728</strain>
    </source>
</reference>
<feature type="region of interest" description="Disordered" evidence="1">
    <location>
        <begin position="1"/>
        <end position="26"/>
    </location>
</feature>
<name>L0RGG0_9BACT</name>
<dbReference type="KEGG" id="dhy:DESAM_22389"/>
<dbReference type="EMBL" id="FO203522">
    <property type="protein sequence ID" value="CCO24656.1"/>
    <property type="molecule type" value="Genomic_DNA"/>
</dbReference>
<protein>
    <submittedName>
        <fullName evidence="2">Uncharacterized protein</fullName>
    </submittedName>
</protein>
<accession>L0RGG0</accession>
<gene>
    <name evidence="2" type="ORF">DESAM_22389</name>
</gene>
<dbReference type="Proteomes" id="UP000010808">
    <property type="component" value="Chromosome"/>
</dbReference>
<dbReference type="AlphaFoldDB" id="L0RGG0"/>
<sequence>MDALEQATYGPARAEFSPLPGRATGN</sequence>
<keyword evidence="3" id="KW-1185">Reference proteome</keyword>
<dbReference type="HOGENOM" id="CLU_3416734_0_0_7"/>
<proteinExistence type="predicted"/>
<evidence type="ECO:0000313" key="3">
    <source>
        <dbReference type="Proteomes" id="UP000010808"/>
    </source>
</evidence>
<evidence type="ECO:0000256" key="1">
    <source>
        <dbReference type="SAM" id="MobiDB-lite"/>
    </source>
</evidence>
<evidence type="ECO:0000313" key="2">
    <source>
        <dbReference type="EMBL" id="CCO24656.1"/>
    </source>
</evidence>